<keyword evidence="3" id="KW-1185">Reference proteome</keyword>
<dbReference type="SUPFAM" id="SSF53335">
    <property type="entry name" value="S-adenosyl-L-methionine-dependent methyltransferases"/>
    <property type="match status" value="1"/>
</dbReference>
<name>A0A4P9K7C4_9GAMM</name>
<evidence type="ECO:0000256" key="1">
    <source>
        <dbReference type="ARBA" id="ARBA00023115"/>
    </source>
</evidence>
<accession>A0A4P9K7C4</accession>
<dbReference type="Gene3D" id="3.40.50.150">
    <property type="entry name" value="Vaccinia Virus protein VP39"/>
    <property type="match status" value="1"/>
</dbReference>
<dbReference type="KEGG" id="thig:FE785_09245"/>
<gene>
    <name evidence="2" type="ORF">FE785_09245</name>
</gene>
<protein>
    <recommendedName>
        <fullName evidence="4">Spermidine synthase</fullName>
    </recommendedName>
</protein>
<organism evidence="2 3">
    <name type="scientific">Thiomicrorhabdus sediminis</name>
    <dbReference type="NCBI Taxonomy" id="2580412"/>
    <lineage>
        <taxon>Bacteria</taxon>
        <taxon>Pseudomonadati</taxon>
        <taxon>Pseudomonadota</taxon>
        <taxon>Gammaproteobacteria</taxon>
        <taxon>Thiotrichales</taxon>
        <taxon>Piscirickettsiaceae</taxon>
        <taxon>Thiomicrorhabdus</taxon>
    </lineage>
</organism>
<dbReference type="EMBL" id="CP040602">
    <property type="protein sequence ID" value="QCU90801.1"/>
    <property type="molecule type" value="Genomic_DNA"/>
</dbReference>
<proteinExistence type="predicted"/>
<dbReference type="RefSeq" id="WP_138565475.1">
    <property type="nucleotide sequence ID" value="NZ_CP040602.1"/>
</dbReference>
<dbReference type="Pfam" id="PF01564">
    <property type="entry name" value="Spermine_synth"/>
    <property type="match status" value="1"/>
</dbReference>
<sequence>MKQHGDIIYSERDEFGLIQVVEDSATRKLFFDSNVEQSCQYLNAPLSLNFEYQQKTVAQILDFAARNKRSPRILMLGLGGGSIAAQLNHCLPKSMITVIELRQAVIDCAYRFFQLPHVPEIEVLQDDALQFVAQQSAQAASDSNCHYDVIIVDIFDASGLASELSSTEFNAQLWQLVNQQQGMLLFNLWHQWQNQPNADSKKAKPTQDSQQIIDYWQKLINQQSSWQLNRYNIQSSQNLIVELCKKP</sequence>
<evidence type="ECO:0000313" key="3">
    <source>
        <dbReference type="Proteomes" id="UP000304864"/>
    </source>
</evidence>
<dbReference type="PANTHER" id="PTHR43317:SF1">
    <property type="entry name" value="THERMOSPERMINE SYNTHASE ACAULIS5"/>
    <property type="match status" value="1"/>
</dbReference>
<dbReference type="OrthoDB" id="117774at2"/>
<dbReference type="GO" id="GO:0006596">
    <property type="term" value="P:polyamine biosynthetic process"/>
    <property type="evidence" value="ECO:0007669"/>
    <property type="project" value="UniProtKB-KW"/>
</dbReference>
<dbReference type="AlphaFoldDB" id="A0A4P9K7C4"/>
<dbReference type="PANTHER" id="PTHR43317">
    <property type="entry name" value="THERMOSPERMINE SYNTHASE ACAULIS5"/>
    <property type="match status" value="1"/>
</dbReference>
<reference evidence="2 3" key="1">
    <citation type="submission" date="2019-05" db="EMBL/GenBank/DDBJ databases">
        <title>Thiomicrorhabdus sediminis sp. nov, a novel sulfur-oxidizing bacterium isolated from coastal sediment.</title>
        <authorList>
            <person name="Liu X."/>
        </authorList>
    </citation>
    <scope>NUCLEOTIDE SEQUENCE [LARGE SCALE GENOMIC DNA]</scope>
    <source>
        <strain evidence="2 3">G1</strain>
    </source>
</reference>
<evidence type="ECO:0000313" key="2">
    <source>
        <dbReference type="EMBL" id="QCU90801.1"/>
    </source>
</evidence>
<dbReference type="InterPro" id="IPR029063">
    <property type="entry name" value="SAM-dependent_MTases_sf"/>
</dbReference>
<evidence type="ECO:0008006" key="4">
    <source>
        <dbReference type="Google" id="ProtNLM"/>
    </source>
</evidence>
<keyword evidence="1" id="KW-0620">Polyamine biosynthesis</keyword>
<dbReference type="Proteomes" id="UP000304864">
    <property type="component" value="Chromosome"/>
</dbReference>